<organism evidence="1">
    <name type="scientific">Caldilineaceae bacterium SB0661_bin_32</name>
    <dbReference type="NCBI Taxonomy" id="2605255"/>
    <lineage>
        <taxon>Bacteria</taxon>
        <taxon>Bacillati</taxon>
        <taxon>Chloroflexota</taxon>
        <taxon>Caldilineae</taxon>
        <taxon>Caldilineales</taxon>
        <taxon>Caldilineaceae</taxon>
    </lineage>
</organism>
<sequence>MPYEGQEKIPLALQRQLAGAPDQTMYLLLHVSQTGPAQVAEIERAGYVVRQQTSIIPCYAVSGPGRGLQALAKEDWLVRVEEDGPVQTMQE</sequence>
<gene>
    <name evidence="1" type="ORF">F4X14_21610</name>
</gene>
<name>A0A6B1DD79_9CHLR</name>
<proteinExistence type="predicted"/>
<evidence type="ECO:0000313" key="1">
    <source>
        <dbReference type="EMBL" id="MYC97559.1"/>
    </source>
</evidence>
<protein>
    <submittedName>
        <fullName evidence="1">Uncharacterized protein</fullName>
    </submittedName>
</protein>
<reference evidence="1" key="1">
    <citation type="submission" date="2019-09" db="EMBL/GenBank/DDBJ databases">
        <title>Characterisation of the sponge microbiome using genome-centric metagenomics.</title>
        <authorList>
            <person name="Engelberts J.P."/>
            <person name="Robbins S.J."/>
            <person name="De Goeij J.M."/>
            <person name="Aranda M."/>
            <person name="Bell S.C."/>
            <person name="Webster N.S."/>
        </authorList>
    </citation>
    <scope>NUCLEOTIDE SEQUENCE</scope>
    <source>
        <strain evidence="1">SB0661_bin_32</strain>
    </source>
</reference>
<dbReference type="EMBL" id="VXMH01000120">
    <property type="protein sequence ID" value="MYC97559.1"/>
    <property type="molecule type" value="Genomic_DNA"/>
</dbReference>
<dbReference type="AlphaFoldDB" id="A0A6B1DD79"/>
<comment type="caution">
    <text evidence="1">The sequence shown here is derived from an EMBL/GenBank/DDBJ whole genome shotgun (WGS) entry which is preliminary data.</text>
</comment>
<accession>A0A6B1DD79</accession>